<name>A0A9E2NNS1_9BACE</name>
<dbReference type="EMBL" id="JAHLFO010000103">
    <property type="protein sequence ID" value="MBU3814308.1"/>
    <property type="molecule type" value="Genomic_DNA"/>
</dbReference>
<reference evidence="1" key="2">
    <citation type="submission" date="2021-04" db="EMBL/GenBank/DDBJ databases">
        <authorList>
            <person name="Gilroy R."/>
        </authorList>
    </citation>
    <scope>NUCLEOTIDE SEQUENCE</scope>
    <source>
        <strain evidence="1">B3-3758</strain>
    </source>
</reference>
<dbReference type="PROSITE" id="PS51257">
    <property type="entry name" value="PROKAR_LIPOPROTEIN"/>
    <property type="match status" value="1"/>
</dbReference>
<sequence>MKRHLIQNMVLGLATMGTIFASCTQDESPLGLSDKSDWQERLISVNVYREDPSTRTSATDTEGDLVYTWSKGDQLLVTDQTGEQITTLVLNDEDAGKAYGTFSGYGDLPNDQTLNLNFIYLGNGVDTGNASSPFAINIANQDGLLASLPATDVMSSTQEVTISDNAVWIEDFGLQKRLASAHYTLKFPEGVQMTNETVTISGEHIYNATSLSLADGKLSNEPTQGDITVTNGTGNFYIRVIPTTGYAPTFKVTIGGVEYTGSKESRDDFTAGKFLRAADGTGAVVEMTAPHEVDHTKNPLLKWAESDLQRSGSGASVTGTFADSYTETGYYYQFGRNYGYASDNEAALNYGVENSDMPYGRNVYPGTGSTSRVPVYDASDIDFTKYPEYFFIDNNHNGDYAYPDHTQTWEERAESNGYSQSSPCPEGWRIPTAKDFQEIMPIIDGQAGNMGNSAWEPLVQIKVLEDGTRCAFRWSEEEGYYNSYLKIECLVVDATTEEDGINWDDSNVVTRYFKGAGYIQAHRNLWELNSSGYISTHYTARPMDWGEYTGQVQSVGSGNAVVVVYQTQSFMNYGGFYWTSDANQAVFSLIFNNSTGYNLGYFLSTYDRPIAANIRCIKTE</sequence>
<comment type="caution">
    <text evidence="1">The sequence shown here is derived from an EMBL/GenBank/DDBJ whole genome shotgun (WGS) entry which is preliminary data.</text>
</comment>
<reference evidence="1" key="1">
    <citation type="journal article" date="2021" name="PeerJ">
        <title>Extensive microbial diversity within the chicken gut microbiome revealed by metagenomics and culture.</title>
        <authorList>
            <person name="Gilroy R."/>
            <person name="Ravi A."/>
            <person name="Getino M."/>
            <person name="Pursley I."/>
            <person name="Horton D.L."/>
            <person name="Alikhan N.F."/>
            <person name="Baker D."/>
            <person name="Gharbi K."/>
            <person name="Hall N."/>
            <person name="Watson M."/>
            <person name="Adriaenssens E.M."/>
            <person name="Foster-Nyarko E."/>
            <person name="Jarju S."/>
            <person name="Secka A."/>
            <person name="Antonio M."/>
            <person name="Oren A."/>
            <person name="Chaudhuri R.R."/>
            <person name="La Ragione R."/>
            <person name="Hildebrand F."/>
            <person name="Pallen M.J."/>
        </authorList>
    </citation>
    <scope>NUCLEOTIDE SEQUENCE</scope>
    <source>
        <strain evidence="1">B3-3758</strain>
    </source>
</reference>
<evidence type="ECO:0000313" key="2">
    <source>
        <dbReference type="Proteomes" id="UP000824236"/>
    </source>
</evidence>
<evidence type="ECO:0000313" key="1">
    <source>
        <dbReference type="EMBL" id="MBU3814308.1"/>
    </source>
</evidence>
<protein>
    <submittedName>
        <fullName evidence="1">Fimbrillin family protein</fullName>
    </submittedName>
</protein>
<organism evidence="1 2">
    <name type="scientific">Candidatus Bacteroides intestinipullorum</name>
    <dbReference type="NCBI Taxonomy" id="2838471"/>
    <lineage>
        <taxon>Bacteria</taxon>
        <taxon>Pseudomonadati</taxon>
        <taxon>Bacteroidota</taxon>
        <taxon>Bacteroidia</taxon>
        <taxon>Bacteroidales</taxon>
        <taxon>Bacteroidaceae</taxon>
        <taxon>Bacteroides</taxon>
    </lineage>
</organism>
<accession>A0A9E2NNS1</accession>
<gene>
    <name evidence="1" type="ORF">H9791_07330</name>
</gene>
<dbReference type="AlphaFoldDB" id="A0A9E2NNS1"/>
<proteinExistence type="predicted"/>
<dbReference type="Proteomes" id="UP000824236">
    <property type="component" value="Unassembled WGS sequence"/>
</dbReference>